<reference evidence="1" key="1">
    <citation type="submission" date="2021-06" db="EMBL/GenBank/DDBJ databases">
        <authorList>
            <person name="Hodson N. C."/>
            <person name="Mongue J. A."/>
            <person name="Jaron S. K."/>
        </authorList>
    </citation>
    <scope>NUCLEOTIDE SEQUENCE</scope>
</reference>
<feature type="non-terminal residue" evidence="1">
    <location>
        <position position="1"/>
    </location>
</feature>
<gene>
    <name evidence="1" type="ORF">AFUS01_LOCUS7118</name>
</gene>
<proteinExistence type="predicted"/>
<organism evidence="1 2">
    <name type="scientific">Allacma fusca</name>
    <dbReference type="NCBI Taxonomy" id="39272"/>
    <lineage>
        <taxon>Eukaryota</taxon>
        <taxon>Metazoa</taxon>
        <taxon>Ecdysozoa</taxon>
        <taxon>Arthropoda</taxon>
        <taxon>Hexapoda</taxon>
        <taxon>Collembola</taxon>
        <taxon>Symphypleona</taxon>
        <taxon>Sminthuridae</taxon>
        <taxon>Allacma</taxon>
    </lineage>
</organism>
<accession>A0A8J2NTG6</accession>
<sequence>RISILTLPGKCGKSVYLIHLKHISWLEEGCRNQLTHLILAARTLMSHQKRQG</sequence>
<keyword evidence="2" id="KW-1185">Reference proteome</keyword>
<protein>
    <submittedName>
        <fullName evidence="1">Uncharacterized protein</fullName>
    </submittedName>
</protein>
<dbReference type="AlphaFoldDB" id="A0A8J2NTG6"/>
<evidence type="ECO:0000313" key="1">
    <source>
        <dbReference type="EMBL" id="CAG7717677.1"/>
    </source>
</evidence>
<comment type="caution">
    <text evidence="1">The sequence shown here is derived from an EMBL/GenBank/DDBJ whole genome shotgun (WGS) entry which is preliminary data.</text>
</comment>
<evidence type="ECO:0000313" key="2">
    <source>
        <dbReference type="Proteomes" id="UP000708208"/>
    </source>
</evidence>
<name>A0A8J2NTG6_9HEXA</name>
<dbReference type="Proteomes" id="UP000708208">
    <property type="component" value="Unassembled WGS sequence"/>
</dbReference>
<dbReference type="EMBL" id="CAJVCH010047794">
    <property type="protein sequence ID" value="CAG7717677.1"/>
    <property type="molecule type" value="Genomic_DNA"/>
</dbReference>